<dbReference type="AlphaFoldDB" id="A0A9D9I849"/>
<accession>A0A9D9I849</accession>
<proteinExistence type="predicted"/>
<organism evidence="1 2">
    <name type="scientific">Candidatus Cryptobacteroides faecipullorum</name>
    <dbReference type="NCBI Taxonomy" id="2840764"/>
    <lineage>
        <taxon>Bacteria</taxon>
        <taxon>Pseudomonadati</taxon>
        <taxon>Bacteroidota</taxon>
        <taxon>Bacteroidia</taxon>
        <taxon>Bacteroidales</taxon>
        <taxon>Candidatus Cryptobacteroides</taxon>
    </lineage>
</organism>
<evidence type="ECO:0000313" key="1">
    <source>
        <dbReference type="EMBL" id="MBO8467532.1"/>
    </source>
</evidence>
<dbReference type="EMBL" id="JADIMH010000041">
    <property type="protein sequence ID" value="MBO8467532.1"/>
    <property type="molecule type" value="Genomic_DNA"/>
</dbReference>
<dbReference type="Proteomes" id="UP000823660">
    <property type="component" value="Unassembled WGS sequence"/>
</dbReference>
<reference evidence="1" key="2">
    <citation type="journal article" date="2021" name="PeerJ">
        <title>Extensive microbial diversity within the chicken gut microbiome revealed by metagenomics and culture.</title>
        <authorList>
            <person name="Gilroy R."/>
            <person name="Ravi A."/>
            <person name="Getino M."/>
            <person name="Pursley I."/>
            <person name="Horton D.L."/>
            <person name="Alikhan N.F."/>
            <person name="Baker D."/>
            <person name="Gharbi K."/>
            <person name="Hall N."/>
            <person name="Watson M."/>
            <person name="Adriaenssens E.M."/>
            <person name="Foster-Nyarko E."/>
            <person name="Jarju S."/>
            <person name="Secka A."/>
            <person name="Antonio M."/>
            <person name="Oren A."/>
            <person name="Chaudhuri R.R."/>
            <person name="La Ragione R."/>
            <person name="Hildebrand F."/>
            <person name="Pallen M.J."/>
        </authorList>
    </citation>
    <scope>NUCLEOTIDE SEQUENCE</scope>
    <source>
        <strain evidence="1">B1-15692</strain>
    </source>
</reference>
<evidence type="ECO:0000313" key="2">
    <source>
        <dbReference type="Proteomes" id="UP000823660"/>
    </source>
</evidence>
<name>A0A9D9I849_9BACT</name>
<dbReference type="InterPro" id="IPR011049">
    <property type="entry name" value="Serralysin-like_metalloprot_C"/>
</dbReference>
<comment type="caution">
    <text evidence="1">The sequence shown here is derived from an EMBL/GenBank/DDBJ whole genome shotgun (WGS) entry which is preliminary data.</text>
</comment>
<gene>
    <name evidence="1" type="ORF">IAB99_07190</name>
</gene>
<protein>
    <submittedName>
        <fullName evidence="1">Uncharacterized protein</fullName>
    </submittedName>
</protein>
<reference evidence="1" key="1">
    <citation type="submission" date="2020-10" db="EMBL/GenBank/DDBJ databases">
        <authorList>
            <person name="Gilroy R."/>
        </authorList>
    </citation>
    <scope>NUCLEOTIDE SEQUENCE</scope>
    <source>
        <strain evidence="1">B1-15692</strain>
    </source>
</reference>
<dbReference type="Gene3D" id="2.150.10.10">
    <property type="entry name" value="Serralysin-like metalloprotease, C-terminal"/>
    <property type="match status" value="1"/>
</dbReference>
<sequence>MANKKVSELPVESDLEGLYALGVDKNNRSVRVLLECIQSLLSGGMTFGGIATPDTEPAISDQNVFYIATEPGTYANFGGITVNDGEAVILQWNNGTWSKNVTGFATSEKLTELESEIGRTHVSKDFIITSSIQTVCDINANSIAIGNIVNETNLTYFAITGYRADGSQKYGGTIYLKENYAYEDEEVVRLRLYILGDKITQPGNVSFDLFTNISKGILDNKVAIDTKVPKSDIVNTLFENSTDKVLSGKVGEEIRQILHATGFRAVTTDDRMLYKSNTSVSSIGFNTSYYRQILKMPSAPPLGDVSLQVNQDDTSYPLYYNGKRAGVDNNWSNGKTNVILDVYFNVSDQRFEAIKFGYSGLIDELETMFIHSQQGQSNVGKVLTVQSDGSVLPETPKGGGGGSDVSKDDVFLKEEYKVIKMNPANVAGNAILGGGWSGTSEFTHTAGSANALEFPINAADGDMVIVTFDATSITDEGTIELGIGDGIPIDIYNGTGSFTIGFIYGSGNLKFVPISSYAGTVRNIKCRVVNPEGTDSLTYSNKNVKGINSDDKDVTGFWNVAIGPKNETLPANQNGSRNIAIGLSALRHLVGGHRNICIGTFAGYGMVEGDRNVSVGADSLYGFNAAKDSVAVGKGALNGDPTNPTTKSTKCVAVGSYALSGNTGKDKTNCIAIGHKAGFNSSLGNVCIGSEAGASNTGSNNVIIGTNAAPESNSGGNSVYIGAAAKNASGKNPWNAIAIGYGAVVDKNNMARIGNASVDTIILGNKKLIFNEDGTVSWTQYTE</sequence>